<name>W2FIT4_PHYNI</name>
<organism evidence="1">
    <name type="scientific">Phytophthora nicotianae</name>
    <name type="common">Potato buckeye rot agent</name>
    <name type="synonym">Phytophthora parasitica</name>
    <dbReference type="NCBI Taxonomy" id="4792"/>
    <lineage>
        <taxon>Eukaryota</taxon>
        <taxon>Sar</taxon>
        <taxon>Stramenopiles</taxon>
        <taxon>Oomycota</taxon>
        <taxon>Peronosporomycetes</taxon>
        <taxon>Peronosporales</taxon>
        <taxon>Peronosporaceae</taxon>
        <taxon>Phytophthora</taxon>
    </lineage>
</organism>
<evidence type="ECO:0000313" key="1">
    <source>
        <dbReference type="EMBL" id="ETK70682.1"/>
    </source>
</evidence>
<dbReference type="AlphaFoldDB" id="W2FIT4"/>
<gene>
    <name evidence="1" type="ORF">L915_21992</name>
</gene>
<feature type="non-terminal residue" evidence="1">
    <location>
        <position position="209"/>
    </location>
</feature>
<proteinExistence type="predicted"/>
<feature type="non-terminal residue" evidence="1">
    <location>
        <position position="1"/>
    </location>
</feature>
<protein>
    <submittedName>
        <fullName evidence="1">Uncharacterized protein</fullName>
    </submittedName>
</protein>
<sequence length="209" mass="23469">TRRTYGYEKTVNNLKRNGLMKINGGKRDLRSSGVGLLALKLMTDTPTRKGHSWGTTLFGWCYFYMEWTEDCLSIEEQGHKGDQKGSEKFGKHVYANPYTPCQCPILALAVHLFSCPERTATGKQQQFIDTDNKKRFGRTLQRVIAALDKEETCILGCNPDDFGTHSLRKGSSSYALGQVYVISRYIHFGEGADQLCGTMIAGFNSKRFA</sequence>
<reference evidence="1" key="1">
    <citation type="submission" date="2013-11" db="EMBL/GenBank/DDBJ databases">
        <title>The Genome Sequence of Phytophthora parasitica CJ02B3.</title>
        <authorList>
            <consortium name="The Broad Institute Genomics Platform"/>
            <person name="Russ C."/>
            <person name="Tyler B."/>
            <person name="Panabieres F."/>
            <person name="Shan W."/>
            <person name="Tripathy S."/>
            <person name="Grunwald N."/>
            <person name="Machado M."/>
            <person name="Johnson C.S."/>
            <person name="Arredondo F."/>
            <person name="Hong C."/>
            <person name="Coffey M."/>
            <person name="Young S.K."/>
            <person name="Zeng Q."/>
            <person name="Gargeya S."/>
            <person name="Fitzgerald M."/>
            <person name="Abouelleil A."/>
            <person name="Alvarado L."/>
            <person name="Chapman S.B."/>
            <person name="Gainer-Dewar J."/>
            <person name="Goldberg J."/>
            <person name="Griggs A."/>
            <person name="Gujja S."/>
            <person name="Hansen M."/>
            <person name="Howarth C."/>
            <person name="Imamovic A."/>
            <person name="Ireland A."/>
            <person name="Larimer J."/>
            <person name="McCowan C."/>
            <person name="Murphy C."/>
            <person name="Pearson M."/>
            <person name="Poon T.W."/>
            <person name="Priest M."/>
            <person name="Roberts A."/>
            <person name="Saif S."/>
            <person name="Shea T."/>
            <person name="Sykes S."/>
            <person name="Wortman J."/>
            <person name="Nusbaum C."/>
            <person name="Birren B."/>
        </authorList>
    </citation>
    <scope>NUCLEOTIDE SEQUENCE [LARGE SCALE GENOMIC DNA]</scope>
    <source>
        <strain evidence="1">CJ02B3</strain>
    </source>
</reference>
<dbReference type="Proteomes" id="UP000053236">
    <property type="component" value="Unassembled WGS sequence"/>
</dbReference>
<accession>W2FIT4</accession>
<dbReference type="EMBL" id="KI690236">
    <property type="protein sequence ID" value="ETK70682.1"/>
    <property type="molecule type" value="Genomic_DNA"/>
</dbReference>
<dbReference type="VEuPathDB" id="FungiDB:PPTG_14262"/>